<reference evidence="8 9" key="1">
    <citation type="submission" date="2016-07" db="EMBL/GenBank/DDBJ databases">
        <title>Pervasive Adenine N6-methylation of Active Genes in Fungi.</title>
        <authorList>
            <consortium name="DOE Joint Genome Institute"/>
            <person name="Mondo S.J."/>
            <person name="Dannebaum R.O."/>
            <person name="Kuo R.C."/>
            <person name="Labutti K."/>
            <person name="Haridas S."/>
            <person name="Kuo A."/>
            <person name="Salamov A."/>
            <person name="Ahrendt S.R."/>
            <person name="Lipzen A."/>
            <person name="Sullivan W."/>
            <person name="Andreopoulos W.B."/>
            <person name="Clum A."/>
            <person name="Lindquist E."/>
            <person name="Daum C."/>
            <person name="Ramamoorthy G.K."/>
            <person name="Gryganskyi A."/>
            <person name="Culley D."/>
            <person name="Magnuson J.K."/>
            <person name="James T.Y."/>
            <person name="O'Malley M.A."/>
            <person name="Stajich J.E."/>
            <person name="Spatafora J.W."/>
            <person name="Visel A."/>
            <person name="Grigoriev I.V."/>
        </authorList>
    </citation>
    <scope>NUCLEOTIDE SEQUENCE [LARGE SCALE GENOMIC DNA]</scope>
    <source>
        <strain evidence="8 9">62-1032</strain>
    </source>
</reference>
<feature type="transmembrane region" description="Helical" evidence="7">
    <location>
        <begin position="38"/>
        <end position="58"/>
    </location>
</feature>
<evidence type="ECO:0000256" key="4">
    <source>
        <dbReference type="ARBA" id="ARBA00022989"/>
    </source>
</evidence>
<dbReference type="AlphaFoldDB" id="A0A1Y2EY09"/>
<evidence type="ECO:0000313" key="9">
    <source>
        <dbReference type="Proteomes" id="UP000193467"/>
    </source>
</evidence>
<keyword evidence="4 7" id="KW-1133">Transmembrane helix</keyword>
<dbReference type="GO" id="GO:0008506">
    <property type="term" value="F:sucrose:proton symporter activity"/>
    <property type="evidence" value="ECO:0007669"/>
    <property type="project" value="TreeGrafter"/>
</dbReference>
<comment type="caution">
    <text evidence="8">The sequence shown here is derived from an EMBL/GenBank/DDBJ whole genome shotgun (WGS) entry which is preliminary data.</text>
</comment>
<feature type="transmembrane region" description="Helical" evidence="7">
    <location>
        <begin position="112"/>
        <end position="131"/>
    </location>
</feature>
<evidence type="ECO:0000256" key="2">
    <source>
        <dbReference type="ARBA" id="ARBA00022448"/>
    </source>
</evidence>
<feature type="transmembrane region" description="Helical" evidence="7">
    <location>
        <begin position="512"/>
        <end position="532"/>
    </location>
</feature>
<keyword evidence="5 7" id="KW-0472">Membrane</keyword>
<keyword evidence="3 7" id="KW-0812">Transmembrane</keyword>
<dbReference type="GO" id="GO:0005886">
    <property type="term" value="C:plasma membrane"/>
    <property type="evidence" value="ECO:0007669"/>
    <property type="project" value="TreeGrafter"/>
</dbReference>
<evidence type="ECO:0000256" key="5">
    <source>
        <dbReference type="ARBA" id="ARBA00023136"/>
    </source>
</evidence>
<accession>A0A1Y2EY09</accession>
<feature type="transmembrane region" description="Helical" evidence="7">
    <location>
        <begin position="568"/>
        <end position="588"/>
    </location>
</feature>
<dbReference type="EMBL" id="MCGR01000034">
    <property type="protein sequence ID" value="ORY76502.1"/>
    <property type="molecule type" value="Genomic_DNA"/>
</dbReference>
<dbReference type="Gene3D" id="1.20.1250.20">
    <property type="entry name" value="MFS general substrate transporter like domains"/>
    <property type="match status" value="1"/>
</dbReference>
<organism evidence="8 9">
    <name type="scientific">Leucosporidium creatinivorum</name>
    <dbReference type="NCBI Taxonomy" id="106004"/>
    <lineage>
        <taxon>Eukaryota</taxon>
        <taxon>Fungi</taxon>
        <taxon>Dikarya</taxon>
        <taxon>Basidiomycota</taxon>
        <taxon>Pucciniomycotina</taxon>
        <taxon>Microbotryomycetes</taxon>
        <taxon>Leucosporidiales</taxon>
        <taxon>Leucosporidium</taxon>
    </lineage>
</organism>
<evidence type="ECO:0008006" key="10">
    <source>
        <dbReference type="Google" id="ProtNLM"/>
    </source>
</evidence>
<name>A0A1Y2EY09_9BASI</name>
<protein>
    <recommendedName>
        <fullName evidence="10">Major facilitator superfamily domain-containing protein</fullName>
    </recommendedName>
</protein>
<sequence>MMLLTVGLAGAQLAWTVEMAFGTPYLLSLGLSKQSTSLVWLAGPLSGLLVQPVVGAISDSSSSPYRRRQFILLSTLLILTSTLFVAYAREIAQLLAGLTGLGDWDPKTEESVAAWAVVIGVSGFWVLDFGLNGLQASLRALILDRTPPHQQPTANAWHGRQTHLGNILGYSFGYLNLGRSPLLSWVGGGQFRKLAVVACCVMAVTVGVTCVTQTEEVRVGAGGGEGVGKRLRAVVKGVRDSLRDLPLPVRRVCYVQVFSWTAWFPFLFYSTTYISEILRSSLPPTSPPPSSDEATRAGSLALLLYALVALAAGSILPLLSTLGRREWVDRWVSRSSRKGRAMRRVMAGLSPRNWWTVGLGVYAMGMVATFWVRDVRGAMWVVAGLGVPWAITCWVPFALVMESIRTLQLEQQSRAPPPPSHQPRYHDYSTPSTPTRASATRPLVPPQPFRATTSTSTAPSPTTARSNAQSALNECSPLLPGPRSPAFPAQGEEEREGQGAEAGGTILGIHNLSIVAPQFLVALISAGIFKLLELGRSAPSSSFLASLADPSTFAAAEPEATATNDVVWVLRFGGLAAAMGCVVSRWVLETPSERAYKEWVLREPDEDEYEGEEGSEGSVVEV</sequence>
<evidence type="ECO:0000256" key="3">
    <source>
        <dbReference type="ARBA" id="ARBA00022692"/>
    </source>
</evidence>
<feature type="transmembrane region" description="Helical" evidence="7">
    <location>
        <begin position="294"/>
        <end position="319"/>
    </location>
</feature>
<dbReference type="PANTHER" id="PTHR19432:SF35">
    <property type="entry name" value="SOLUTE CARRIER FAMILY 45 MEMBER 3 ISOFORM X1"/>
    <property type="match status" value="1"/>
</dbReference>
<feature type="transmembrane region" description="Helical" evidence="7">
    <location>
        <begin position="70"/>
        <end position="92"/>
    </location>
</feature>
<feature type="transmembrane region" description="Helical" evidence="7">
    <location>
        <begin position="378"/>
        <end position="400"/>
    </location>
</feature>
<feature type="compositionally biased region" description="Low complexity" evidence="6">
    <location>
        <begin position="451"/>
        <end position="464"/>
    </location>
</feature>
<keyword evidence="2" id="KW-0813">Transport</keyword>
<feature type="transmembrane region" description="Helical" evidence="7">
    <location>
        <begin position="252"/>
        <end position="274"/>
    </location>
</feature>
<feature type="transmembrane region" description="Helical" evidence="7">
    <location>
        <begin position="353"/>
        <end position="372"/>
    </location>
</feature>
<evidence type="ECO:0000313" key="8">
    <source>
        <dbReference type="EMBL" id="ORY76502.1"/>
    </source>
</evidence>
<proteinExistence type="predicted"/>
<evidence type="ECO:0000256" key="7">
    <source>
        <dbReference type="SAM" id="Phobius"/>
    </source>
</evidence>
<feature type="region of interest" description="Disordered" evidence="6">
    <location>
        <begin position="410"/>
        <end position="500"/>
    </location>
</feature>
<gene>
    <name evidence="8" type="ORF">BCR35DRAFT_280347</name>
</gene>
<dbReference type="InParanoid" id="A0A1Y2EY09"/>
<feature type="compositionally biased region" description="Low complexity" evidence="6">
    <location>
        <begin position="429"/>
        <end position="442"/>
    </location>
</feature>
<dbReference type="InterPro" id="IPR036259">
    <property type="entry name" value="MFS_trans_sf"/>
</dbReference>
<keyword evidence="9" id="KW-1185">Reference proteome</keyword>
<comment type="subcellular location">
    <subcellularLocation>
        <location evidence="1">Membrane</location>
        <topology evidence="1">Multi-pass membrane protein</topology>
    </subcellularLocation>
</comment>
<dbReference type="SUPFAM" id="SSF103473">
    <property type="entry name" value="MFS general substrate transporter"/>
    <property type="match status" value="1"/>
</dbReference>
<dbReference type="Proteomes" id="UP000193467">
    <property type="component" value="Unassembled WGS sequence"/>
</dbReference>
<evidence type="ECO:0000256" key="1">
    <source>
        <dbReference type="ARBA" id="ARBA00004141"/>
    </source>
</evidence>
<dbReference type="PANTHER" id="PTHR19432">
    <property type="entry name" value="SUGAR TRANSPORTER"/>
    <property type="match status" value="1"/>
</dbReference>
<evidence type="ECO:0000256" key="6">
    <source>
        <dbReference type="SAM" id="MobiDB-lite"/>
    </source>
</evidence>
<dbReference type="OrthoDB" id="28755at2759"/>